<keyword evidence="1" id="KW-0233">DNA recombination</keyword>
<dbReference type="InterPro" id="IPR011010">
    <property type="entry name" value="DNA_brk_join_enz"/>
</dbReference>
<dbReference type="EMBL" id="CP068053">
    <property type="protein sequence ID" value="QQT00338.1"/>
    <property type="molecule type" value="Genomic_DNA"/>
</dbReference>
<evidence type="ECO:0000256" key="1">
    <source>
        <dbReference type="ARBA" id="ARBA00023172"/>
    </source>
</evidence>
<accession>A0A974NMM3</accession>
<dbReference type="AlphaFoldDB" id="A0A974NMM3"/>
<dbReference type="InterPro" id="IPR002104">
    <property type="entry name" value="Integrase_catalytic"/>
</dbReference>
<dbReference type="PANTHER" id="PTHR30349">
    <property type="entry name" value="PHAGE INTEGRASE-RELATED"/>
    <property type="match status" value="1"/>
</dbReference>
<dbReference type="InterPro" id="IPR050090">
    <property type="entry name" value="Tyrosine_recombinase_XerCD"/>
</dbReference>
<dbReference type="InterPro" id="IPR013762">
    <property type="entry name" value="Integrase-like_cat_sf"/>
</dbReference>
<dbReference type="PROSITE" id="PS51898">
    <property type="entry name" value="TYR_RECOMBINASE"/>
    <property type="match status" value="1"/>
</dbReference>
<dbReference type="Proteomes" id="UP000595254">
    <property type="component" value="Chromosome"/>
</dbReference>
<organism evidence="3 4">
    <name type="scientific">Peribacillus psychrosaccharolyticus</name>
    <name type="common">Bacillus psychrosaccharolyticus</name>
    <dbReference type="NCBI Taxonomy" id="1407"/>
    <lineage>
        <taxon>Bacteria</taxon>
        <taxon>Bacillati</taxon>
        <taxon>Bacillota</taxon>
        <taxon>Bacilli</taxon>
        <taxon>Bacillales</taxon>
        <taxon>Bacillaceae</taxon>
        <taxon>Peribacillus</taxon>
    </lineage>
</organism>
<protein>
    <submittedName>
        <fullName evidence="3">Tyrosine-type recombinase/integrase</fullName>
    </submittedName>
</protein>
<keyword evidence="4" id="KW-1185">Reference proteome</keyword>
<dbReference type="PANTHER" id="PTHR30349:SF82">
    <property type="entry name" value="INTEGRASE_RECOMBINASE YOEC-RELATED"/>
    <property type="match status" value="1"/>
</dbReference>
<dbReference type="Gene3D" id="1.10.443.10">
    <property type="entry name" value="Intergrase catalytic core"/>
    <property type="match status" value="1"/>
</dbReference>
<dbReference type="RefSeq" id="WP_040372701.1">
    <property type="nucleotide sequence ID" value="NZ_CP068053.1"/>
</dbReference>
<dbReference type="GO" id="GO:0015074">
    <property type="term" value="P:DNA integration"/>
    <property type="evidence" value="ECO:0007669"/>
    <property type="project" value="InterPro"/>
</dbReference>
<reference evidence="3 4" key="1">
    <citation type="submission" date="2021-01" db="EMBL/GenBank/DDBJ databases">
        <title>FDA dAtabase for Regulatory Grade micrObial Sequences (FDA-ARGOS): Supporting development and validation of Infectious Disease Dx tests.</title>
        <authorList>
            <person name="Nelson B."/>
            <person name="Plummer A."/>
            <person name="Tallon L."/>
            <person name="Sadzewicz L."/>
            <person name="Zhao X."/>
            <person name="Boylan J."/>
            <person name="Ott S."/>
            <person name="Bowen H."/>
            <person name="Vavikolanu K."/>
            <person name="Mehta A."/>
            <person name="Aluvathingal J."/>
            <person name="Nadendla S."/>
            <person name="Myers T."/>
            <person name="Yan Y."/>
            <person name="Sichtig H."/>
        </authorList>
    </citation>
    <scope>NUCLEOTIDE SEQUENCE [LARGE SCALE GENOMIC DNA]</scope>
    <source>
        <strain evidence="3 4">FDAARGOS_1161</strain>
    </source>
</reference>
<feature type="domain" description="Tyr recombinase" evidence="2">
    <location>
        <begin position="5"/>
        <end position="183"/>
    </location>
</feature>
<dbReference type="Pfam" id="PF00589">
    <property type="entry name" value="Phage_integrase"/>
    <property type="match status" value="1"/>
</dbReference>
<gene>
    <name evidence="3" type="ORF">I6J18_22685</name>
</gene>
<evidence type="ECO:0000259" key="2">
    <source>
        <dbReference type="PROSITE" id="PS51898"/>
    </source>
</evidence>
<evidence type="ECO:0000313" key="4">
    <source>
        <dbReference type="Proteomes" id="UP000595254"/>
    </source>
</evidence>
<dbReference type="GO" id="GO:0003677">
    <property type="term" value="F:DNA binding"/>
    <property type="evidence" value="ECO:0007669"/>
    <property type="project" value="InterPro"/>
</dbReference>
<dbReference type="KEGG" id="ppsr:I6J18_22685"/>
<dbReference type="SUPFAM" id="SSF56349">
    <property type="entry name" value="DNA breaking-rejoining enzymes"/>
    <property type="match status" value="1"/>
</dbReference>
<proteinExistence type="predicted"/>
<sequence>MKSEKDVQPIRNQQQLDDMKWALKRHCSERDYILFILGCETGLRVGDLLRLPTHQILALKGKQNKILRVKEGKTQKIRDIYIANCFQEVYEYAKNVQNACLFPSRKGDNPITPTQAYRQLNKAAEYAGVEHVGNHTLRKTFGYWFYKSTKDIAMLQRILHHAHPSVTLRYIGITEEETNNVLKSFSVFKQI</sequence>
<name>A0A974NMM3_PERPY</name>
<dbReference type="GO" id="GO:0006310">
    <property type="term" value="P:DNA recombination"/>
    <property type="evidence" value="ECO:0007669"/>
    <property type="project" value="UniProtKB-KW"/>
</dbReference>
<evidence type="ECO:0000313" key="3">
    <source>
        <dbReference type="EMBL" id="QQT00338.1"/>
    </source>
</evidence>